<feature type="chain" id="PRO_5011718541" description="DUF4270 domain-containing protein" evidence="1">
    <location>
        <begin position="26"/>
        <end position="444"/>
    </location>
</feature>
<dbReference type="AlphaFoldDB" id="A0A1G8DZ44"/>
<name>A0A1G8DZ44_CHIFI</name>
<evidence type="ECO:0008006" key="4">
    <source>
        <dbReference type="Google" id="ProtNLM"/>
    </source>
</evidence>
<protein>
    <recommendedName>
        <fullName evidence="4">DUF4270 domain-containing protein</fullName>
    </recommendedName>
</protein>
<dbReference type="InterPro" id="IPR025366">
    <property type="entry name" value="DUF4270"/>
</dbReference>
<dbReference type="EMBL" id="FNBN01000016">
    <property type="protein sequence ID" value="SDH63002.1"/>
    <property type="molecule type" value="Genomic_DNA"/>
</dbReference>
<dbReference type="Pfam" id="PF14092">
    <property type="entry name" value="DUF4270"/>
    <property type="match status" value="1"/>
</dbReference>
<sequence length="444" mass="49724">MNKSIRAKVACKYLVCALLITGAAACDKEGFVYDNITDENGTEFLVTDTITMSMSTAYLDSVPTSNLGVALCGTADDPFFGKISTTSYWQLKAFSGTAVPDRAIFDSLILLVHPKTDFYGDTTLTQHLEVYRVQEEIKRLGNSTFMYSRASFATDPTPLGSRQMKIRPHRDSVFKIRLDDVLGKEFFALCDKNSQTITNQLQFNKYFKGLALKPGANSQVINSFRADDSLNLRLFYHTTPGEIVQAYIDFPVYNTSVQFNHVDVQRPSGSPLATLSPSKKLLPSTEADNRLFVQPLTNIIGRIDFPYLHTFNQLSKFSKIMRATLTVRPEKATYKYPYTLPNRMVLGVIKDGNVIEDTLVSPTTGGVQYGNLVLDPIYNQTTAYTYDITNYCIAQLNSTDNSRRGLALLPPRSAGLGTFDRAILGDNRNTKSRITVQIYYLRYK</sequence>
<organism evidence="2 3">
    <name type="scientific">Chitinophaga filiformis</name>
    <name type="common">Myxococcus filiformis</name>
    <name type="synonym">Flexibacter filiformis</name>
    <dbReference type="NCBI Taxonomy" id="104663"/>
    <lineage>
        <taxon>Bacteria</taxon>
        <taxon>Pseudomonadati</taxon>
        <taxon>Bacteroidota</taxon>
        <taxon>Chitinophagia</taxon>
        <taxon>Chitinophagales</taxon>
        <taxon>Chitinophagaceae</taxon>
        <taxon>Chitinophaga</taxon>
    </lineage>
</organism>
<evidence type="ECO:0000256" key="1">
    <source>
        <dbReference type="SAM" id="SignalP"/>
    </source>
</evidence>
<keyword evidence="1" id="KW-0732">Signal</keyword>
<dbReference type="STRING" id="104663.SAMN04488121_11644"/>
<dbReference type="OrthoDB" id="1092930at2"/>
<feature type="signal peptide" evidence="1">
    <location>
        <begin position="1"/>
        <end position="25"/>
    </location>
</feature>
<proteinExistence type="predicted"/>
<dbReference type="Proteomes" id="UP000199045">
    <property type="component" value="Unassembled WGS sequence"/>
</dbReference>
<evidence type="ECO:0000313" key="2">
    <source>
        <dbReference type="EMBL" id="SDH63002.1"/>
    </source>
</evidence>
<gene>
    <name evidence="2" type="ORF">SAMN04488121_11644</name>
</gene>
<reference evidence="2 3" key="1">
    <citation type="submission" date="2016-10" db="EMBL/GenBank/DDBJ databases">
        <authorList>
            <person name="de Groot N.N."/>
        </authorList>
    </citation>
    <scope>NUCLEOTIDE SEQUENCE [LARGE SCALE GENOMIC DNA]</scope>
    <source>
        <strain evidence="2 3">DSM 527</strain>
    </source>
</reference>
<dbReference type="RefSeq" id="WP_089838902.1">
    <property type="nucleotide sequence ID" value="NZ_FNBN01000016.1"/>
</dbReference>
<accession>A0A1G8DZ44</accession>
<evidence type="ECO:0000313" key="3">
    <source>
        <dbReference type="Proteomes" id="UP000199045"/>
    </source>
</evidence>
<dbReference type="PROSITE" id="PS51257">
    <property type="entry name" value="PROKAR_LIPOPROTEIN"/>
    <property type="match status" value="1"/>
</dbReference>